<accession>A0A939NE64</accession>
<evidence type="ECO:0000313" key="2">
    <source>
        <dbReference type="Proteomes" id="UP000664477"/>
    </source>
</evidence>
<reference evidence="1" key="1">
    <citation type="submission" date="2021-03" db="EMBL/GenBank/DDBJ databases">
        <title>Molecular epidemiology and mechanisms of colistin and carbapenem resistance in Enterobacteriaceae from clinical isolates, the environment and porcine samples in Pretoria, South Africa.</title>
        <authorList>
            <person name="Bogoshi D."/>
            <person name="Mbelle N.M."/>
            <person name="Naidoo V."/>
            <person name="Osei Sekyere J."/>
        </authorList>
    </citation>
    <scope>NUCLEOTIDE SEQUENCE</scope>
    <source>
        <strain evidence="1">C052</strain>
    </source>
</reference>
<proteinExistence type="predicted"/>
<organism evidence="1 2">
    <name type="scientific">Providencia rettgeri</name>
    <dbReference type="NCBI Taxonomy" id="587"/>
    <lineage>
        <taxon>Bacteria</taxon>
        <taxon>Pseudomonadati</taxon>
        <taxon>Pseudomonadota</taxon>
        <taxon>Gammaproteobacteria</taxon>
        <taxon>Enterobacterales</taxon>
        <taxon>Morganellaceae</taxon>
        <taxon>Providencia</taxon>
    </lineage>
</organism>
<evidence type="ECO:0000313" key="1">
    <source>
        <dbReference type="EMBL" id="MBO1915960.1"/>
    </source>
</evidence>
<dbReference type="EMBL" id="JAGETQ010000016">
    <property type="protein sequence ID" value="MBO1915960.1"/>
    <property type="molecule type" value="Genomic_DNA"/>
</dbReference>
<dbReference type="Proteomes" id="UP000664477">
    <property type="component" value="Unassembled WGS sequence"/>
</dbReference>
<protein>
    <submittedName>
        <fullName evidence="1">Uncharacterized protein</fullName>
    </submittedName>
</protein>
<gene>
    <name evidence="1" type="ORF">J4727_04905</name>
</gene>
<dbReference type="AlphaFoldDB" id="A0A939NE64"/>
<comment type="caution">
    <text evidence="1">The sequence shown here is derived from an EMBL/GenBank/DDBJ whole genome shotgun (WGS) entry which is preliminary data.</text>
</comment>
<name>A0A939NE64_PRORE</name>
<sequence>MNEETGRQIRIYENWEIDQLANCMLLPAHQNGAGDKGAQPLEKWLKTNLLNFGVTLYS</sequence>